<evidence type="ECO:0000256" key="6">
    <source>
        <dbReference type="HAMAP-Rule" id="MF_00265"/>
    </source>
</evidence>
<gene>
    <name evidence="6" type="primary">vapC</name>
    <name evidence="8" type="ORF">AB0887_33270</name>
</gene>
<accession>A0ABV3M536</accession>
<dbReference type="InterPro" id="IPR029060">
    <property type="entry name" value="PIN-like_dom_sf"/>
</dbReference>
<feature type="binding site" evidence="6">
    <location>
        <position position="7"/>
    </location>
    <ligand>
        <name>Mg(2+)</name>
        <dbReference type="ChEBI" id="CHEBI:18420"/>
    </ligand>
</feature>
<dbReference type="SUPFAM" id="SSF88723">
    <property type="entry name" value="PIN domain-like"/>
    <property type="match status" value="1"/>
</dbReference>
<dbReference type="Pfam" id="PF01850">
    <property type="entry name" value="PIN"/>
    <property type="match status" value="1"/>
</dbReference>
<dbReference type="HAMAP" id="MF_00265">
    <property type="entry name" value="VapC_Nob1"/>
    <property type="match status" value="1"/>
</dbReference>
<comment type="caution">
    <text evidence="8">The sequence shown here is derived from an EMBL/GenBank/DDBJ whole genome shotgun (WGS) entry which is preliminary data.</text>
</comment>
<keyword evidence="3 6" id="KW-0479">Metal-binding</keyword>
<dbReference type="Gene3D" id="3.40.50.1010">
    <property type="entry name" value="5'-nuclease"/>
    <property type="match status" value="1"/>
</dbReference>
<keyword evidence="6" id="KW-0800">Toxin</keyword>
<evidence type="ECO:0000256" key="1">
    <source>
        <dbReference type="ARBA" id="ARBA00022649"/>
    </source>
</evidence>
<feature type="binding site" evidence="6">
    <location>
        <position position="100"/>
    </location>
    <ligand>
        <name>Mg(2+)</name>
        <dbReference type="ChEBI" id="CHEBI:18420"/>
    </ligand>
</feature>
<evidence type="ECO:0000313" key="9">
    <source>
        <dbReference type="Proteomes" id="UP001553843"/>
    </source>
</evidence>
<comment type="cofactor">
    <cofactor evidence="6">
        <name>Mg(2+)</name>
        <dbReference type="ChEBI" id="CHEBI:18420"/>
    </cofactor>
</comment>
<evidence type="ECO:0000256" key="5">
    <source>
        <dbReference type="ARBA" id="ARBA00022842"/>
    </source>
</evidence>
<sequence>MREILVDTGVLIAIADRRDAHHAACVAFAEGFEGRLKILPTVVTETAWMLERYLSPEAEAGFLDSVAAGQLDLVAMERRDLARMADLVRKYADFPLGTVDASVIAVAERLGLAEVATLDRRHFAAVRPQHVKAFTLLP</sequence>
<feature type="domain" description="PIN" evidence="7">
    <location>
        <begin position="4"/>
        <end position="126"/>
    </location>
</feature>
<dbReference type="EMBL" id="JBEYRS010000019">
    <property type="protein sequence ID" value="MEW2366809.1"/>
    <property type="molecule type" value="Genomic_DNA"/>
</dbReference>
<proteinExistence type="inferred from homology"/>
<evidence type="ECO:0000256" key="3">
    <source>
        <dbReference type="ARBA" id="ARBA00022723"/>
    </source>
</evidence>
<name>A0ABV3M536_9ACTN</name>
<keyword evidence="2 6" id="KW-0540">Nuclease</keyword>
<dbReference type="RefSeq" id="WP_230901088.1">
    <property type="nucleotide sequence ID" value="NZ_CP086119.1"/>
</dbReference>
<keyword evidence="9" id="KW-1185">Reference proteome</keyword>
<dbReference type="InterPro" id="IPR022907">
    <property type="entry name" value="VapC_family"/>
</dbReference>
<comment type="function">
    <text evidence="6">Toxic component of a toxin-antitoxin (TA) system. An RNase.</text>
</comment>
<evidence type="ECO:0000313" key="8">
    <source>
        <dbReference type="EMBL" id="MEW2366809.1"/>
    </source>
</evidence>
<evidence type="ECO:0000256" key="4">
    <source>
        <dbReference type="ARBA" id="ARBA00022801"/>
    </source>
</evidence>
<dbReference type="InterPro" id="IPR002716">
    <property type="entry name" value="PIN_dom"/>
</dbReference>
<dbReference type="EC" id="3.1.-.-" evidence="6"/>
<evidence type="ECO:0000256" key="2">
    <source>
        <dbReference type="ARBA" id="ARBA00022722"/>
    </source>
</evidence>
<protein>
    <recommendedName>
        <fullName evidence="6">Ribonuclease VapC</fullName>
        <shortName evidence="6">RNase VapC</shortName>
        <ecNumber evidence="6">3.1.-.-</ecNumber>
    </recommendedName>
    <alternativeName>
        <fullName evidence="6">Toxin VapC</fullName>
    </alternativeName>
</protein>
<organism evidence="8 9">
    <name type="scientific">Streptomyces huasconensis</name>
    <dbReference type="NCBI Taxonomy" id="1854574"/>
    <lineage>
        <taxon>Bacteria</taxon>
        <taxon>Bacillati</taxon>
        <taxon>Actinomycetota</taxon>
        <taxon>Actinomycetes</taxon>
        <taxon>Kitasatosporales</taxon>
        <taxon>Streptomycetaceae</taxon>
        <taxon>Streptomyces</taxon>
    </lineage>
</organism>
<keyword evidence="5 6" id="KW-0460">Magnesium</keyword>
<keyword evidence="1 6" id="KW-1277">Toxin-antitoxin system</keyword>
<comment type="similarity">
    <text evidence="6">Belongs to the PINc/VapC protein family.</text>
</comment>
<dbReference type="Proteomes" id="UP001553843">
    <property type="component" value="Unassembled WGS sequence"/>
</dbReference>
<evidence type="ECO:0000259" key="7">
    <source>
        <dbReference type="Pfam" id="PF01850"/>
    </source>
</evidence>
<keyword evidence="4 6" id="KW-0378">Hydrolase</keyword>
<reference evidence="8 9" key="1">
    <citation type="submission" date="2024-06" db="EMBL/GenBank/DDBJ databases">
        <title>The Natural Products Discovery Center: Release of the First 8490 Sequenced Strains for Exploring Actinobacteria Biosynthetic Diversity.</title>
        <authorList>
            <person name="Kalkreuter E."/>
            <person name="Kautsar S.A."/>
            <person name="Yang D."/>
            <person name="Bader C.D."/>
            <person name="Teijaro C.N."/>
            <person name="Fluegel L."/>
            <person name="Davis C.M."/>
            <person name="Simpson J.R."/>
            <person name="Lauterbach L."/>
            <person name="Steele A.D."/>
            <person name="Gui C."/>
            <person name="Meng S."/>
            <person name="Li G."/>
            <person name="Viehrig K."/>
            <person name="Ye F."/>
            <person name="Su P."/>
            <person name="Kiefer A.F."/>
            <person name="Nichols A."/>
            <person name="Cepeda A.J."/>
            <person name="Yan W."/>
            <person name="Fan B."/>
            <person name="Jiang Y."/>
            <person name="Adhikari A."/>
            <person name="Zheng C.-J."/>
            <person name="Schuster L."/>
            <person name="Cowan T.M."/>
            <person name="Smanski M.J."/>
            <person name="Chevrette M.G."/>
            <person name="De Carvalho L.P.S."/>
            <person name="Shen B."/>
        </authorList>
    </citation>
    <scope>NUCLEOTIDE SEQUENCE [LARGE SCALE GENOMIC DNA]</scope>
    <source>
        <strain evidence="8 9">NPDC047833</strain>
    </source>
</reference>